<keyword evidence="11" id="KW-0969">Cilium</keyword>
<feature type="transmembrane region" description="Helical" evidence="10">
    <location>
        <begin position="165"/>
        <end position="184"/>
    </location>
</feature>
<protein>
    <recommendedName>
        <fullName evidence="3 9">Flagellar biosynthetic protein FliR</fullName>
    </recommendedName>
</protein>
<dbReference type="AlphaFoldDB" id="A0A841J0S6"/>
<organism evidence="11 12">
    <name type="scientific">Sphingobium subterraneum</name>
    <dbReference type="NCBI Taxonomy" id="627688"/>
    <lineage>
        <taxon>Bacteria</taxon>
        <taxon>Pseudomonadati</taxon>
        <taxon>Pseudomonadota</taxon>
        <taxon>Alphaproteobacteria</taxon>
        <taxon>Sphingomonadales</taxon>
        <taxon>Sphingomonadaceae</taxon>
        <taxon>Sphingobium</taxon>
    </lineage>
</organism>
<evidence type="ECO:0000256" key="5">
    <source>
        <dbReference type="ARBA" id="ARBA00022692"/>
    </source>
</evidence>
<evidence type="ECO:0000256" key="1">
    <source>
        <dbReference type="ARBA" id="ARBA00002578"/>
    </source>
</evidence>
<evidence type="ECO:0000256" key="6">
    <source>
        <dbReference type="ARBA" id="ARBA00022989"/>
    </source>
</evidence>
<comment type="function">
    <text evidence="1 10">Role in flagellar biosynthesis.</text>
</comment>
<keyword evidence="12" id="KW-1185">Reference proteome</keyword>
<keyword evidence="4 10" id="KW-1003">Cell membrane</keyword>
<feature type="transmembrane region" description="Helical" evidence="10">
    <location>
        <begin position="45"/>
        <end position="64"/>
    </location>
</feature>
<keyword evidence="5 10" id="KW-0812">Transmembrane</keyword>
<proteinExistence type="inferred from homology"/>
<feature type="transmembrane region" description="Helical" evidence="10">
    <location>
        <begin position="20"/>
        <end position="39"/>
    </location>
</feature>
<keyword evidence="11" id="KW-0282">Flagellum</keyword>
<evidence type="ECO:0000256" key="2">
    <source>
        <dbReference type="ARBA" id="ARBA00009772"/>
    </source>
</evidence>
<reference evidence="11 12" key="1">
    <citation type="submission" date="2020-08" db="EMBL/GenBank/DDBJ databases">
        <title>Genomic Encyclopedia of Type Strains, Phase IV (KMG-IV): sequencing the most valuable type-strain genomes for metagenomic binning, comparative biology and taxonomic classification.</title>
        <authorList>
            <person name="Goeker M."/>
        </authorList>
    </citation>
    <scope>NUCLEOTIDE SEQUENCE [LARGE SCALE GENOMIC DNA]</scope>
    <source>
        <strain evidence="11 12">DSM 102255</strain>
    </source>
</reference>
<dbReference type="InterPro" id="IPR002010">
    <property type="entry name" value="T3SS_IM_R"/>
</dbReference>
<dbReference type="PANTHER" id="PTHR30065">
    <property type="entry name" value="FLAGELLAR BIOSYNTHETIC PROTEIN FLIR"/>
    <property type="match status" value="1"/>
</dbReference>
<dbReference type="GO" id="GO:0009425">
    <property type="term" value="C:bacterial-type flagellum basal body"/>
    <property type="evidence" value="ECO:0007669"/>
    <property type="project" value="UniProtKB-SubCell"/>
</dbReference>
<dbReference type="EMBL" id="JACIJP010000002">
    <property type="protein sequence ID" value="MBB6124314.1"/>
    <property type="molecule type" value="Genomic_DNA"/>
</dbReference>
<gene>
    <name evidence="11" type="ORF">FHS92_002043</name>
</gene>
<keyword evidence="6 10" id="KW-1133">Transmembrane helix</keyword>
<evidence type="ECO:0000313" key="12">
    <source>
        <dbReference type="Proteomes" id="UP000552700"/>
    </source>
</evidence>
<evidence type="ECO:0000256" key="7">
    <source>
        <dbReference type="ARBA" id="ARBA00023136"/>
    </source>
</evidence>
<evidence type="ECO:0000256" key="3">
    <source>
        <dbReference type="ARBA" id="ARBA00021717"/>
    </source>
</evidence>
<comment type="similarity">
    <text evidence="2 10">Belongs to the FliR/MopE/SpaR family.</text>
</comment>
<dbReference type="RefSeq" id="WP_343056714.1">
    <property type="nucleotide sequence ID" value="NZ_JACIJP010000002.1"/>
</dbReference>
<accession>A0A841J0S6</accession>
<dbReference type="InterPro" id="IPR006303">
    <property type="entry name" value="FliR"/>
</dbReference>
<feature type="transmembrane region" description="Helical" evidence="10">
    <location>
        <begin position="85"/>
        <end position="115"/>
    </location>
</feature>
<dbReference type="PRINTS" id="PR00953">
    <property type="entry name" value="TYPE3IMRPROT"/>
</dbReference>
<dbReference type="NCBIfam" id="TIGR01400">
    <property type="entry name" value="fliR"/>
    <property type="match status" value="1"/>
</dbReference>
<evidence type="ECO:0000256" key="4">
    <source>
        <dbReference type="ARBA" id="ARBA00022475"/>
    </source>
</evidence>
<dbReference type="Pfam" id="PF01311">
    <property type="entry name" value="Bac_export_1"/>
    <property type="match status" value="1"/>
</dbReference>
<comment type="subcellular location">
    <subcellularLocation>
        <location evidence="10">Cell membrane</location>
        <topology evidence="10">Multi-pass membrane protein</topology>
    </subcellularLocation>
    <subcellularLocation>
        <location evidence="10">Bacterial flagellum basal body</location>
    </subcellularLocation>
</comment>
<dbReference type="Proteomes" id="UP000552700">
    <property type="component" value="Unassembled WGS sequence"/>
</dbReference>
<evidence type="ECO:0000256" key="9">
    <source>
        <dbReference type="NCBIfam" id="TIGR01400"/>
    </source>
</evidence>
<evidence type="ECO:0000313" key="11">
    <source>
        <dbReference type="EMBL" id="MBB6124314.1"/>
    </source>
</evidence>
<sequence>MSAEPAFAAMAASLPQASMVFTLLFARVGAMLMLLPAFSDDAVPGRIRLFIALGVAAGLVPLLGPRIETALLPIMGSDMSLARMLLTEMLLGVALGLIVRLMFQAIIIAGSLISLQVGLTSALVNDPSAGGQVPLLARFVSIAALLICMASGVHHLWIAALVESYGVFPVGTLAPVADFAQLALSAARGAMALGLSLAAPLIVYGIIFNSALGLAARLAPALQIFFIAQPLNLLLGLALTAVTLAAGLDGFAAKMAEGIRTMGM</sequence>
<keyword evidence="8 10" id="KW-0975">Bacterial flagellum</keyword>
<comment type="caution">
    <text evidence="11">The sequence shown here is derived from an EMBL/GenBank/DDBJ whole genome shotgun (WGS) entry which is preliminary data.</text>
</comment>
<feature type="transmembrane region" description="Helical" evidence="10">
    <location>
        <begin position="224"/>
        <end position="248"/>
    </location>
</feature>
<dbReference type="GO" id="GO:0006605">
    <property type="term" value="P:protein targeting"/>
    <property type="evidence" value="ECO:0007669"/>
    <property type="project" value="UniProtKB-UniRule"/>
</dbReference>
<feature type="transmembrane region" description="Helical" evidence="10">
    <location>
        <begin position="190"/>
        <end position="212"/>
    </location>
</feature>
<evidence type="ECO:0000256" key="10">
    <source>
        <dbReference type="RuleBase" id="RU362071"/>
    </source>
</evidence>
<name>A0A841J0S6_9SPHN</name>
<keyword evidence="7 10" id="KW-0472">Membrane</keyword>
<evidence type="ECO:0000256" key="8">
    <source>
        <dbReference type="ARBA" id="ARBA00023143"/>
    </source>
</evidence>
<feature type="transmembrane region" description="Helical" evidence="10">
    <location>
        <begin position="135"/>
        <end position="158"/>
    </location>
</feature>
<dbReference type="PANTHER" id="PTHR30065:SF8">
    <property type="entry name" value="FLAGELLAR BIOSYNTHETIC PROTEIN FLIR"/>
    <property type="match status" value="1"/>
</dbReference>
<dbReference type="GO" id="GO:0044780">
    <property type="term" value="P:bacterial-type flagellum assembly"/>
    <property type="evidence" value="ECO:0007669"/>
    <property type="project" value="UniProtKB-UniRule"/>
</dbReference>
<dbReference type="GO" id="GO:0005886">
    <property type="term" value="C:plasma membrane"/>
    <property type="evidence" value="ECO:0007669"/>
    <property type="project" value="UniProtKB-SubCell"/>
</dbReference>
<keyword evidence="11" id="KW-0966">Cell projection</keyword>